<proteinExistence type="predicted"/>
<evidence type="ECO:0000313" key="1">
    <source>
        <dbReference type="EMBL" id="ANY86815.1"/>
    </source>
</evidence>
<organism evidence="1">
    <name type="scientific">Pseudomonas putida</name>
    <name type="common">Arthrobacter siderocapsulatus</name>
    <dbReference type="NCBI Taxonomy" id="303"/>
    <lineage>
        <taxon>Bacteria</taxon>
        <taxon>Pseudomonadati</taxon>
        <taxon>Pseudomonadota</taxon>
        <taxon>Gammaproteobacteria</taxon>
        <taxon>Pseudomonadales</taxon>
        <taxon>Pseudomonadaceae</taxon>
        <taxon>Pseudomonas</taxon>
    </lineage>
</organism>
<protein>
    <recommendedName>
        <fullName evidence="2">Ig-like domain-containing protein</fullName>
    </recommendedName>
</protein>
<name>A0A1B2F3N1_PSEPU</name>
<dbReference type="AlphaFoldDB" id="A0A1B2F3N1"/>
<gene>
    <name evidence="1" type="ORF">IEC33019_1247</name>
</gene>
<evidence type="ECO:0008006" key="2">
    <source>
        <dbReference type="Google" id="ProtNLM"/>
    </source>
</evidence>
<sequence>MNVINAQYTGSDLETRGHNLVQDPSFPVGSISANPDAETSWKISKPGGFAHYQGPYVGIWGDRKLWQIIELPVVPAAEGRPDYWLSCEYDATYYEACWLRVYDADNEGEPFFTHTLYGQPPRPQDLQEEHFVNWHTMSEMRIAVPAQVRRLRVQFETPAEGSSYLFLRNVTTHLRLPAFDESSDVQLLVERPGESPIVQSTRPFRLCRGATHQLKVKAPTGNAWDGQKTSLLWLGEGVAPPIQYGLTATPDINYRDADDEEYYLPLSSEDGASWTLTAGAKIPEGLPVDITLGLGSYWQAEKHPIAAQMGDFHHLIEKVEWDGVVPVASEKNATVLTATVKNPFAPDRPMEGKEVVWSYNGKNYPSKTDGKGQAKLTYTPALGDAGEANQVVFTASCQDALQHPSSVAYTCPVFDESPWLEQIEATLDGKPIADLKTMALRLTRGVSHTLVLKANTADSYFVGKDIALSWPEGKPLLGITLEPNVGVPQTMDMIGISWTITGGADTSGSFTLHAEETADAGLKVPLSLPGVQLSANLADEAELKVAAAGTDGLNIFRRGTDRALSLVPRAGSPLADAKLQGWMTFIERDLTQDKVAASPAYDAKVDIGANTTWTLKGAAVSGLFGVQVHVEGLQPLALDNAMLLSLDLNDEAELKIGGAAVPSPTIFRRATAQTVSFVARSGSPLKAAGLEYWLAFDTSGTLAETDVTAVPAYKERYTNMSSPAWKLTGGAVSGTFGVQLHMAGFTTPLKLSNALLLSLNLHDELDLTVDGVVATGSMIFRRKVERKISFQLKKSSPLGQSKLKYKLVFDDSGSLTAQQVAANPAYGKEYNGYTGPLWTVTGQDVSGTFGLQLQMEGFTTPYKTGHWLLLSEKVDDEYDLTTKDAVVEGVAHFWRGKAQAVTLKPKATSPLSKGQTFNGQLKFVVGKGVPQDKVQAQPGYDQPAAIPVAGHTWTLTGKDVSGTFGLQVSVEGFKTPAQLATNVLMSTKLADEAQVTLDGSDKISPAIFRRSTAGKVLLKPRSGSPLGSTVTPKAWLAFITTGATLTAAQVPAAPKYTEQRSMVAAGLEWLLTGANVSGLFGVGLHVTGFDPITLGNCGLLSPSMTDEMSLRASWRNDLPPGLMSPEHTTVVYAPSSPLVKLGAQLRLDFLPEGASCILKERPARGEWVKMTDAGRVKWLLTGSVMERGWVQGRITSTLFPDVWKLPAFYVGWNLEEVGAPPEDQALVQQGVIDVCPR</sequence>
<dbReference type="RefSeq" id="WP_157765873.1">
    <property type="nucleotide sequence ID" value="NZ_CP016634.1"/>
</dbReference>
<accession>A0A1B2F3N1</accession>
<dbReference type="EMBL" id="CP016634">
    <property type="protein sequence ID" value="ANY86815.1"/>
    <property type="molecule type" value="Genomic_DNA"/>
</dbReference>
<dbReference type="Gene3D" id="2.60.40.10">
    <property type="entry name" value="Immunoglobulins"/>
    <property type="match status" value="1"/>
</dbReference>
<dbReference type="InterPro" id="IPR013783">
    <property type="entry name" value="Ig-like_fold"/>
</dbReference>
<reference evidence="1" key="1">
    <citation type="submission" date="2016-07" db="EMBL/GenBank/DDBJ databases">
        <title>New class B carbapenemase carried by novel plasmid in Pseudomonas putida enviromental strain in eastern Amazonia.</title>
        <authorList>
            <person name="Souza C.O."/>
            <person name="Lima K.V."/>
            <person name="Brasiliense D.M."/>
            <person name="Perez-Chaparro P.J."/>
            <person name="Mamizuka E.M."/>
            <person name="Lima M.O."/>
            <person name="Lima L.N."/>
            <person name="McCulloch J.A."/>
        </authorList>
    </citation>
    <scope>NUCLEOTIDE SEQUENCE [LARGE SCALE GENOMIC DNA]</scope>
    <source>
        <strain evidence="1">IEC33019</strain>
    </source>
</reference>